<organism evidence="1 2">
    <name type="scientific">Austropuccinia psidii MF-1</name>
    <dbReference type="NCBI Taxonomy" id="1389203"/>
    <lineage>
        <taxon>Eukaryota</taxon>
        <taxon>Fungi</taxon>
        <taxon>Dikarya</taxon>
        <taxon>Basidiomycota</taxon>
        <taxon>Pucciniomycotina</taxon>
        <taxon>Pucciniomycetes</taxon>
        <taxon>Pucciniales</taxon>
        <taxon>Sphaerophragmiaceae</taxon>
        <taxon>Austropuccinia</taxon>
    </lineage>
</organism>
<gene>
    <name evidence="1" type="ORF">O181_016982</name>
</gene>
<name>A0A9Q3GS64_9BASI</name>
<sequence>MKVPFVDISQKTGHWKGLKPALGGQTGENKLQNIAKMKQSHRISHVDWVTSLPPGGDRSLNTCLVLAHRYKTILMFLPCHRDDTAMDTAIIIWNRLISIPGLLQKVISDRDPRFTSALWTNLHNLFGRKTVILNSLSPSD</sequence>
<evidence type="ECO:0000313" key="2">
    <source>
        <dbReference type="Proteomes" id="UP000765509"/>
    </source>
</evidence>
<dbReference type="InterPro" id="IPR036397">
    <property type="entry name" value="RNaseH_sf"/>
</dbReference>
<evidence type="ECO:0000313" key="1">
    <source>
        <dbReference type="EMBL" id="MBW0477267.1"/>
    </source>
</evidence>
<keyword evidence="2" id="KW-1185">Reference proteome</keyword>
<dbReference type="AlphaFoldDB" id="A0A9Q3GS64"/>
<dbReference type="EMBL" id="AVOT02004752">
    <property type="protein sequence ID" value="MBW0477267.1"/>
    <property type="molecule type" value="Genomic_DNA"/>
</dbReference>
<protein>
    <recommendedName>
        <fullName evidence="3">Integrase catalytic domain-containing protein</fullName>
    </recommendedName>
</protein>
<dbReference type="GO" id="GO:0003676">
    <property type="term" value="F:nucleic acid binding"/>
    <property type="evidence" value="ECO:0007669"/>
    <property type="project" value="InterPro"/>
</dbReference>
<proteinExistence type="predicted"/>
<evidence type="ECO:0008006" key="3">
    <source>
        <dbReference type="Google" id="ProtNLM"/>
    </source>
</evidence>
<dbReference type="Gene3D" id="3.30.420.10">
    <property type="entry name" value="Ribonuclease H-like superfamily/Ribonuclease H"/>
    <property type="match status" value="1"/>
</dbReference>
<dbReference type="Proteomes" id="UP000765509">
    <property type="component" value="Unassembled WGS sequence"/>
</dbReference>
<comment type="caution">
    <text evidence="1">The sequence shown here is derived from an EMBL/GenBank/DDBJ whole genome shotgun (WGS) entry which is preliminary data.</text>
</comment>
<dbReference type="SUPFAM" id="SSF53098">
    <property type="entry name" value="Ribonuclease H-like"/>
    <property type="match status" value="1"/>
</dbReference>
<dbReference type="InterPro" id="IPR012337">
    <property type="entry name" value="RNaseH-like_sf"/>
</dbReference>
<reference evidence="1" key="1">
    <citation type="submission" date="2021-03" db="EMBL/GenBank/DDBJ databases">
        <title>Draft genome sequence of rust myrtle Austropuccinia psidii MF-1, a brazilian biotype.</title>
        <authorList>
            <person name="Quecine M.C."/>
            <person name="Pachon D.M.R."/>
            <person name="Bonatelli M.L."/>
            <person name="Correr F.H."/>
            <person name="Franceschini L.M."/>
            <person name="Leite T.F."/>
            <person name="Margarido G.R.A."/>
            <person name="Almeida C.A."/>
            <person name="Ferrarezi J.A."/>
            <person name="Labate C.A."/>
        </authorList>
    </citation>
    <scope>NUCLEOTIDE SEQUENCE</scope>
    <source>
        <strain evidence="1">MF-1</strain>
    </source>
</reference>
<accession>A0A9Q3GS64</accession>